<name>A0ABW4VZK0_9BACI</name>
<evidence type="ECO:0000256" key="7">
    <source>
        <dbReference type="HAMAP-Rule" id="MF_00186"/>
    </source>
</evidence>
<feature type="binding site" evidence="7">
    <location>
        <position position="12"/>
    </location>
    <ligand>
        <name>sn-glycerol 3-phosphate</name>
        <dbReference type="ChEBI" id="CHEBI:57597"/>
    </ligand>
</feature>
<feature type="binding site" evidence="7">
    <location>
        <position position="83"/>
    </location>
    <ligand>
        <name>glycerol</name>
        <dbReference type="ChEBI" id="CHEBI:17754"/>
    </ligand>
</feature>
<feature type="binding site" evidence="7">
    <location>
        <position position="313"/>
    </location>
    <ligand>
        <name>ATP</name>
        <dbReference type="ChEBI" id="CHEBI:30616"/>
    </ligand>
</feature>
<dbReference type="InterPro" id="IPR000577">
    <property type="entry name" value="Carb_kinase_FGGY"/>
</dbReference>
<organism evidence="11 12">
    <name type="scientific">Ornithinibacillus salinisoli</name>
    <dbReference type="NCBI Taxonomy" id="1848459"/>
    <lineage>
        <taxon>Bacteria</taxon>
        <taxon>Bacillati</taxon>
        <taxon>Bacillota</taxon>
        <taxon>Bacilli</taxon>
        <taxon>Bacillales</taxon>
        <taxon>Bacillaceae</taxon>
        <taxon>Ornithinibacillus</taxon>
    </lineage>
</organism>
<feature type="binding site" evidence="7">
    <location>
        <position position="245"/>
    </location>
    <ligand>
        <name>glycerol</name>
        <dbReference type="ChEBI" id="CHEBI:17754"/>
    </ligand>
</feature>
<keyword evidence="4 7" id="KW-0418">Kinase</keyword>
<keyword evidence="5 7" id="KW-0319">Glycerol metabolism</keyword>
<comment type="PTM">
    <text evidence="7">The phosphoenolpyruvate-dependent sugar phosphotransferase system (PTS), including enzyme I, and histidine-containing protein (HPr) are required for the phosphorylation, which leads to the activation of the enzyme.</text>
</comment>
<dbReference type="RefSeq" id="WP_377557632.1">
    <property type="nucleotide sequence ID" value="NZ_JBHUHQ010000016.1"/>
</dbReference>
<feature type="binding site" evidence="7">
    <location>
        <position position="266"/>
    </location>
    <ligand>
        <name>ATP</name>
        <dbReference type="ChEBI" id="CHEBI:30616"/>
    </ligand>
</feature>
<feature type="binding site" evidence="7">
    <location>
        <position position="410"/>
    </location>
    <ligand>
        <name>ADP</name>
        <dbReference type="ChEBI" id="CHEBI:456216"/>
    </ligand>
</feature>
<keyword evidence="2 7" id="KW-0808">Transferase</keyword>
<accession>A0ABW4VZK0</accession>
<proteinExistence type="inferred from homology"/>
<dbReference type="HAMAP" id="MF_00186">
    <property type="entry name" value="Glycerol_kin"/>
    <property type="match status" value="1"/>
</dbReference>
<feature type="binding site" evidence="7">
    <location>
        <position position="82"/>
    </location>
    <ligand>
        <name>glycerol</name>
        <dbReference type="ChEBI" id="CHEBI:17754"/>
    </ligand>
</feature>
<comment type="activity regulation">
    <text evidence="7">Activated by phosphorylation and inhibited by fructose 1,6-bisphosphate (FBP).</text>
</comment>
<dbReference type="InterPro" id="IPR018484">
    <property type="entry name" value="FGGY_N"/>
</dbReference>
<feature type="domain" description="Carbohydrate kinase FGGY N-terminal" evidence="9">
    <location>
        <begin position="4"/>
        <end position="251"/>
    </location>
</feature>
<evidence type="ECO:0000256" key="6">
    <source>
        <dbReference type="ARBA" id="ARBA00022840"/>
    </source>
</evidence>
<evidence type="ECO:0000256" key="1">
    <source>
        <dbReference type="ARBA" id="ARBA00009156"/>
    </source>
</evidence>
<dbReference type="EMBL" id="JBHUHQ010000016">
    <property type="protein sequence ID" value="MFD2045024.1"/>
    <property type="molecule type" value="Genomic_DNA"/>
</dbReference>
<dbReference type="PROSITE" id="PS00933">
    <property type="entry name" value="FGGY_KINASES_1"/>
    <property type="match status" value="1"/>
</dbReference>
<feature type="binding site" evidence="7">
    <location>
        <position position="13"/>
    </location>
    <ligand>
        <name>ATP</name>
        <dbReference type="ChEBI" id="CHEBI:30616"/>
    </ligand>
</feature>
<feature type="binding site" evidence="7">
    <location>
        <position position="309"/>
    </location>
    <ligand>
        <name>ATP</name>
        <dbReference type="ChEBI" id="CHEBI:30616"/>
    </ligand>
</feature>
<feature type="binding site" evidence="7">
    <location>
        <position position="134"/>
    </location>
    <ligand>
        <name>glycerol</name>
        <dbReference type="ChEBI" id="CHEBI:17754"/>
    </ligand>
</feature>
<keyword evidence="3 7" id="KW-0547">Nucleotide-binding</keyword>
<dbReference type="GO" id="GO:0004370">
    <property type="term" value="F:glycerol kinase activity"/>
    <property type="evidence" value="ECO:0007669"/>
    <property type="project" value="UniProtKB-EC"/>
</dbReference>
<comment type="function">
    <text evidence="7">Key enzyme in the regulation of glycerol uptake and metabolism. Catalyzes the phosphorylation of glycerol to yield sn-glycerol 3-phosphate.</text>
</comment>
<feature type="domain" description="Carbohydrate kinase FGGY C-terminal" evidence="10">
    <location>
        <begin position="261"/>
        <end position="449"/>
    </location>
</feature>
<evidence type="ECO:0000256" key="5">
    <source>
        <dbReference type="ARBA" id="ARBA00022798"/>
    </source>
</evidence>
<reference evidence="12" key="1">
    <citation type="journal article" date="2019" name="Int. J. Syst. Evol. Microbiol.">
        <title>The Global Catalogue of Microorganisms (GCM) 10K type strain sequencing project: providing services to taxonomists for standard genome sequencing and annotation.</title>
        <authorList>
            <consortium name="The Broad Institute Genomics Platform"/>
            <consortium name="The Broad Institute Genome Sequencing Center for Infectious Disease"/>
            <person name="Wu L."/>
            <person name="Ma J."/>
        </authorList>
    </citation>
    <scope>NUCLEOTIDE SEQUENCE [LARGE SCALE GENOMIC DNA]</scope>
    <source>
        <strain evidence="12">R28</strain>
    </source>
</reference>
<feature type="binding site" evidence="7">
    <location>
        <position position="309"/>
    </location>
    <ligand>
        <name>ADP</name>
        <dbReference type="ChEBI" id="CHEBI:456216"/>
    </ligand>
</feature>
<comment type="catalytic activity">
    <reaction evidence="7">
        <text>glycerol + ATP = sn-glycerol 3-phosphate + ADP + H(+)</text>
        <dbReference type="Rhea" id="RHEA:21644"/>
        <dbReference type="ChEBI" id="CHEBI:15378"/>
        <dbReference type="ChEBI" id="CHEBI:17754"/>
        <dbReference type="ChEBI" id="CHEBI:30616"/>
        <dbReference type="ChEBI" id="CHEBI:57597"/>
        <dbReference type="ChEBI" id="CHEBI:456216"/>
        <dbReference type="EC" id="2.7.1.30"/>
    </reaction>
</comment>
<dbReference type="InterPro" id="IPR005999">
    <property type="entry name" value="Glycerol_kin"/>
</dbReference>
<evidence type="ECO:0000256" key="4">
    <source>
        <dbReference type="ARBA" id="ARBA00022777"/>
    </source>
</evidence>
<dbReference type="PIRSF" id="PIRSF000538">
    <property type="entry name" value="GlpK"/>
    <property type="match status" value="1"/>
</dbReference>
<keyword evidence="12" id="KW-1185">Reference proteome</keyword>
<dbReference type="SUPFAM" id="SSF53067">
    <property type="entry name" value="Actin-like ATPase domain"/>
    <property type="match status" value="2"/>
</dbReference>
<dbReference type="PANTHER" id="PTHR10196:SF69">
    <property type="entry name" value="GLYCEROL KINASE"/>
    <property type="match status" value="1"/>
</dbReference>
<gene>
    <name evidence="7 11" type="primary">glpK</name>
    <name evidence="11" type="ORF">ACFSJF_12140</name>
</gene>
<dbReference type="PROSITE" id="PS00445">
    <property type="entry name" value="FGGY_KINASES_2"/>
    <property type="match status" value="1"/>
</dbReference>
<feature type="binding site" evidence="7">
    <location>
        <position position="83"/>
    </location>
    <ligand>
        <name>sn-glycerol 3-phosphate</name>
        <dbReference type="ChEBI" id="CHEBI:57597"/>
    </ligand>
</feature>
<feature type="binding site" evidence="7">
    <location>
        <position position="12"/>
    </location>
    <ligand>
        <name>ADP</name>
        <dbReference type="ChEBI" id="CHEBI:456216"/>
    </ligand>
</feature>
<dbReference type="Pfam" id="PF00370">
    <property type="entry name" value="FGGY_N"/>
    <property type="match status" value="1"/>
</dbReference>
<comment type="subunit">
    <text evidence="7">Homotetramer and homodimer (in equilibrium).</text>
</comment>
<dbReference type="CDD" id="cd07786">
    <property type="entry name" value="FGGY_EcGK_like"/>
    <property type="match status" value="1"/>
</dbReference>
<dbReference type="EC" id="2.7.1.30" evidence="7"/>
<feature type="binding site" evidence="7">
    <location>
        <position position="12"/>
    </location>
    <ligand>
        <name>ATP</name>
        <dbReference type="ChEBI" id="CHEBI:30616"/>
    </ligand>
</feature>
<feature type="binding site" evidence="7">
    <location>
        <position position="16"/>
    </location>
    <ligand>
        <name>ADP</name>
        <dbReference type="ChEBI" id="CHEBI:456216"/>
    </ligand>
</feature>
<keyword evidence="6 7" id="KW-0067">ATP-binding</keyword>
<evidence type="ECO:0000259" key="10">
    <source>
        <dbReference type="Pfam" id="PF02782"/>
    </source>
</evidence>
<dbReference type="InterPro" id="IPR018483">
    <property type="entry name" value="Carb_kinase_FGGY_CS"/>
</dbReference>
<evidence type="ECO:0000256" key="8">
    <source>
        <dbReference type="RuleBase" id="RU003733"/>
    </source>
</evidence>
<evidence type="ECO:0000256" key="2">
    <source>
        <dbReference type="ARBA" id="ARBA00022679"/>
    </source>
</evidence>
<evidence type="ECO:0000259" key="9">
    <source>
        <dbReference type="Pfam" id="PF00370"/>
    </source>
</evidence>
<feature type="binding site" evidence="7">
    <location>
        <position position="134"/>
    </location>
    <ligand>
        <name>sn-glycerol 3-phosphate</name>
        <dbReference type="ChEBI" id="CHEBI:57597"/>
    </ligand>
</feature>
<dbReference type="Proteomes" id="UP001597383">
    <property type="component" value="Unassembled WGS sequence"/>
</dbReference>
<dbReference type="Gene3D" id="3.30.420.40">
    <property type="match status" value="2"/>
</dbReference>
<evidence type="ECO:0000313" key="12">
    <source>
        <dbReference type="Proteomes" id="UP001597383"/>
    </source>
</evidence>
<evidence type="ECO:0000256" key="3">
    <source>
        <dbReference type="ARBA" id="ARBA00022741"/>
    </source>
</evidence>
<dbReference type="Pfam" id="PF02782">
    <property type="entry name" value="FGGY_C"/>
    <property type="match status" value="1"/>
</dbReference>
<feature type="modified residue" description="Phosphohistidine; by HPr" evidence="7">
    <location>
        <position position="230"/>
    </location>
</feature>
<feature type="binding site" evidence="7">
    <location>
        <position position="410"/>
    </location>
    <ligand>
        <name>ATP</name>
        <dbReference type="ChEBI" id="CHEBI:30616"/>
    </ligand>
</feature>
<protein>
    <recommendedName>
        <fullName evidence="7">Glycerol kinase</fullName>
        <ecNumber evidence="7">2.7.1.30</ecNumber>
    </recommendedName>
    <alternativeName>
        <fullName evidence="7">ATP:glycerol 3-phosphotransferase</fullName>
    </alternativeName>
    <alternativeName>
        <fullName evidence="7">Glycerokinase</fullName>
        <shortName evidence="7">GK</shortName>
    </alternativeName>
</protein>
<dbReference type="PANTHER" id="PTHR10196">
    <property type="entry name" value="SUGAR KINASE"/>
    <property type="match status" value="1"/>
</dbReference>
<feature type="binding site" evidence="7">
    <location>
        <position position="14"/>
    </location>
    <ligand>
        <name>ATP</name>
        <dbReference type="ChEBI" id="CHEBI:30616"/>
    </ligand>
</feature>
<feature type="binding site" evidence="7">
    <location>
        <position position="414"/>
    </location>
    <ligand>
        <name>ADP</name>
        <dbReference type="ChEBI" id="CHEBI:456216"/>
    </ligand>
</feature>
<dbReference type="InterPro" id="IPR043129">
    <property type="entry name" value="ATPase_NBD"/>
</dbReference>
<comment type="similarity">
    <text evidence="1 7 8">Belongs to the FGGY kinase family.</text>
</comment>
<keyword evidence="7" id="KW-0597">Phosphoprotein</keyword>
<feature type="binding site" evidence="7">
    <location>
        <position position="82"/>
    </location>
    <ligand>
        <name>sn-glycerol 3-phosphate</name>
        <dbReference type="ChEBI" id="CHEBI:57597"/>
    </ligand>
</feature>
<feature type="binding site" evidence="7">
    <location>
        <position position="244"/>
    </location>
    <ligand>
        <name>sn-glycerol 3-phosphate</name>
        <dbReference type="ChEBI" id="CHEBI:57597"/>
    </ligand>
</feature>
<dbReference type="NCBIfam" id="TIGR01311">
    <property type="entry name" value="glycerol_kin"/>
    <property type="match status" value="1"/>
</dbReference>
<sequence length="496" mass="55108">MEKYILAIDQGTTSSRAIIFNHNGEIVDTSQQEFEQHFPKPGWVEHDASEIWTSVLACIADVLRKCDVNPEQIAGIGITNQRETTVVWDRKTGKPIYRAIVWQSRQSATICDELKIKGYEDLFREKTGLLVDPYFSGTKVKWILDHVEGARERANNGDLLFGTIDTWLVYKLTGGKNHVTDYSNASRTLMYNIFDLEWDQELLDLLTVPSSMLPDVKQSSEIYGHTVDYHFFGHEIPIAGIAGDQQAALFGQACYEEGMAKNTYGTGCFLLMNTGEKAVKSEHGLLTTLAWGVNGKVEYALEGSIFVAGSAVQWLRDGLQIIESSPETEALAQAVDSTDGVYVVPAFVGLGTPYWDSDVRGAVFGLTRGTSKEHFVRATLESLAYQTRDVVEAMVSDSDIDLKKLRVDGGVVKNNFLMQFQSDVLGAVVERPIVNETTALGAAYLAGLAVGFWDSKEEIAKQWNIDYTFTGKMNDQEKENLYSGWKKAVHAAQAFK</sequence>
<dbReference type="InterPro" id="IPR018485">
    <property type="entry name" value="FGGY_C"/>
</dbReference>
<comment type="pathway">
    <text evidence="7">Polyol metabolism; glycerol degradation via glycerol kinase pathway; sn-glycerol 3-phosphate from glycerol: step 1/1.</text>
</comment>
<evidence type="ECO:0000313" key="11">
    <source>
        <dbReference type="EMBL" id="MFD2045024.1"/>
    </source>
</evidence>
<feature type="binding site" evidence="7">
    <location>
        <position position="244"/>
    </location>
    <ligand>
        <name>glycerol</name>
        <dbReference type="ChEBI" id="CHEBI:17754"/>
    </ligand>
</feature>
<comment type="caution">
    <text evidence="11">The sequence shown here is derived from an EMBL/GenBank/DDBJ whole genome shotgun (WGS) entry which is preliminary data.</text>
</comment>
<dbReference type="NCBIfam" id="NF000756">
    <property type="entry name" value="PRK00047.1"/>
    <property type="match status" value="1"/>
</dbReference>
<feature type="binding site" evidence="7">
    <location>
        <position position="266"/>
    </location>
    <ligand>
        <name>ADP</name>
        <dbReference type="ChEBI" id="CHEBI:456216"/>
    </ligand>
</feature>